<dbReference type="GO" id="GO:0007165">
    <property type="term" value="P:signal transduction"/>
    <property type="evidence" value="ECO:0007669"/>
    <property type="project" value="UniProtKB-KW"/>
</dbReference>
<dbReference type="Gene3D" id="3.40.190.10">
    <property type="entry name" value="Periplasmic binding protein-like II"/>
    <property type="match status" value="1"/>
</dbReference>
<organism evidence="7 8">
    <name type="scientific">Clostridium combesii</name>
    <dbReference type="NCBI Taxonomy" id="39481"/>
    <lineage>
        <taxon>Bacteria</taxon>
        <taxon>Bacillati</taxon>
        <taxon>Bacillota</taxon>
        <taxon>Clostridia</taxon>
        <taxon>Eubacteriales</taxon>
        <taxon>Clostridiaceae</taxon>
        <taxon>Clostridium</taxon>
    </lineage>
</organism>
<protein>
    <submittedName>
        <fullName evidence="7">Chemotaxis protein</fullName>
    </submittedName>
</protein>
<keyword evidence="4" id="KW-0732">Signal</keyword>
<keyword evidence="5" id="KW-0807">Transducer</keyword>
<comment type="similarity">
    <text evidence="2">Belongs to the bacterial solute-binding protein 5 family.</text>
</comment>
<dbReference type="SUPFAM" id="SSF58104">
    <property type="entry name" value="Methyl-accepting chemotaxis protein (MCP) signaling domain"/>
    <property type="match status" value="1"/>
</dbReference>
<dbReference type="Proteomes" id="UP000231322">
    <property type="component" value="Unassembled WGS sequence"/>
</dbReference>
<dbReference type="CDD" id="cd11386">
    <property type="entry name" value="MCP_signal"/>
    <property type="match status" value="1"/>
</dbReference>
<dbReference type="Pfam" id="PF00496">
    <property type="entry name" value="SBP_bac_5"/>
    <property type="match status" value="1"/>
</dbReference>
<evidence type="ECO:0000256" key="1">
    <source>
        <dbReference type="ARBA" id="ARBA00004193"/>
    </source>
</evidence>
<sequence length="826" mass="92958">MFNFKLKRSSIDKNINSLNEKNIEKPCNIAIYEDNLKVLTNNQRKIVDKLDKKIIETDSVTELLIKMTKDISNYVEMEMDSISKVTGEISNYSAIAEEVFSSTENSKQISESTMEVAKEGNGAALNSIEAMKEIEGSMLYSKTVVKDLSTKALDINNMLDVIKDIANNTNLLSLNASIEAARAGEAGKGFAVVAHEVKKLAERSMDSVDFIGNNIKEINISIDNAIKAINETMNKVKEGTEIANKTMETFNSIISSIKTSTSVSEEINDAITKQIGHLENVINSTEEMNTTSEKLMFIVELASLNTQYTKTSLKDLSEVSQNLKYISNNLLNKIEINSKENNIILNTYIDGRPLYLDPALSYELNSSLLLNNIHIGLLTINSYGEISPGIAKSWYLEKDNLTWVFNLKKGIKFHNGKEVTSEDVKFSLERLLDPKLDSPNGWLLEIIEGSEDFKKGAAKHVSGIKILDKHRISLTLSYSYSGFLLNLGLELCGIINKDSINQGDVVGCGPYKISEFNDEGCKLEAFKEYFNGAPYIDIININFKSESPIDDFLNKDLDVLTINDKNEYTTLCSNKNINLIEQDLLATYYASFNMKSNSIFSRDKDVRYALNLAIDKNRIIKDILGGLGVEAKGPFPPSIIPNNKLRGFSHNKSKAKEILSRSDFNRSRDKLNILIRKDEDSLFSKITEYILEDLKNIGIDCIVKEVNSSEYLNLDNILKCDMAISRWCADSGDPDNFLEPIFNIENVSNISRYDNKLVNEKLKIAKNLINPEKRKKLYEEIQETIVEDVPWIFLYHPKLAIAVQNNILGLNANPLGLFKYEDIIKN</sequence>
<evidence type="ECO:0000313" key="7">
    <source>
        <dbReference type="EMBL" id="PIH03114.1"/>
    </source>
</evidence>
<feature type="domain" description="Methyl-accepting transducer" evidence="6">
    <location>
        <begin position="53"/>
        <end position="289"/>
    </location>
</feature>
<dbReference type="GO" id="GO:0005886">
    <property type="term" value="C:plasma membrane"/>
    <property type="evidence" value="ECO:0007669"/>
    <property type="project" value="UniProtKB-SubCell"/>
</dbReference>
<evidence type="ECO:0000256" key="5">
    <source>
        <dbReference type="PROSITE-ProRule" id="PRU00284"/>
    </source>
</evidence>
<accession>A0A2G7HDI1</accession>
<dbReference type="PANTHER" id="PTHR30290:SF9">
    <property type="entry name" value="OLIGOPEPTIDE-BINDING PROTEIN APPA"/>
    <property type="match status" value="1"/>
</dbReference>
<dbReference type="GO" id="GO:0015833">
    <property type="term" value="P:peptide transport"/>
    <property type="evidence" value="ECO:0007669"/>
    <property type="project" value="TreeGrafter"/>
</dbReference>
<dbReference type="InterPro" id="IPR004089">
    <property type="entry name" value="MCPsignal_dom"/>
</dbReference>
<dbReference type="RefSeq" id="WP_099839944.1">
    <property type="nucleotide sequence ID" value="NZ_PEIK01000013.1"/>
</dbReference>
<name>A0A2G7HDI1_9CLOT</name>
<dbReference type="InterPro" id="IPR023765">
    <property type="entry name" value="SBP_5_CS"/>
</dbReference>
<comment type="subcellular location">
    <subcellularLocation>
        <location evidence="1">Cell membrane</location>
        <topology evidence="1">Lipid-anchor</topology>
    </subcellularLocation>
</comment>
<evidence type="ECO:0000259" key="6">
    <source>
        <dbReference type="PROSITE" id="PS50111"/>
    </source>
</evidence>
<dbReference type="Pfam" id="PF00015">
    <property type="entry name" value="MCPsignal"/>
    <property type="match status" value="1"/>
</dbReference>
<dbReference type="InterPro" id="IPR000914">
    <property type="entry name" value="SBP_5_dom"/>
</dbReference>
<evidence type="ECO:0000256" key="2">
    <source>
        <dbReference type="ARBA" id="ARBA00005695"/>
    </source>
</evidence>
<dbReference type="Gene3D" id="3.90.76.10">
    <property type="entry name" value="Dipeptide-binding Protein, Domain 1"/>
    <property type="match status" value="1"/>
</dbReference>
<dbReference type="InterPro" id="IPR039424">
    <property type="entry name" value="SBP_5"/>
</dbReference>
<evidence type="ECO:0000256" key="4">
    <source>
        <dbReference type="ARBA" id="ARBA00022729"/>
    </source>
</evidence>
<keyword evidence="8" id="KW-1185">Reference proteome</keyword>
<keyword evidence="3" id="KW-0813">Transport</keyword>
<reference evidence="7 8" key="1">
    <citation type="submission" date="2017-10" db="EMBL/GenBank/DDBJ databases">
        <title>Reclassification of Eubacterium combesii and discrepancies in the nomenclature of botulinum neurotoxin producing clostridia. Request for an Opinion.</title>
        <authorList>
            <person name="Dobritsa A.P."/>
            <person name="Kutumbaka K.K."/>
            <person name="Samadpour M."/>
        </authorList>
    </citation>
    <scope>NUCLEOTIDE SEQUENCE [LARGE SCALE GENOMIC DNA]</scope>
    <source>
        <strain evidence="7 8">DSM 20696</strain>
    </source>
</reference>
<evidence type="ECO:0000313" key="8">
    <source>
        <dbReference type="Proteomes" id="UP000231322"/>
    </source>
</evidence>
<dbReference type="PANTHER" id="PTHR30290">
    <property type="entry name" value="PERIPLASMIC BINDING COMPONENT OF ABC TRANSPORTER"/>
    <property type="match status" value="1"/>
</dbReference>
<dbReference type="SUPFAM" id="SSF53850">
    <property type="entry name" value="Periplasmic binding protein-like II"/>
    <property type="match status" value="1"/>
</dbReference>
<evidence type="ECO:0000256" key="3">
    <source>
        <dbReference type="ARBA" id="ARBA00022448"/>
    </source>
</evidence>
<dbReference type="EMBL" id="PEIK01000013">
    <property type="protein sequence ID" value="PIH03114.1"/>
    <property type="molecule type" value="Genomic_DNA"/>
</dbReference>
<dbReference type="CDD" id="cd00995">
    <property type="entry name" value="PBP2_NikA_DppA_OppA_like"/>
    <property type="match status" value="1"/>
</dbReference>
<dbReference type="SMART" id="SM00283">
    <property type="entry name" value="MA"/>
    <property type="match status" value="1"/>
</dbReference>
<dbReference type="Gene3D" id="1.10.287.950">
    <property type="entry name" value="Methyl-accepting chemotaxis protein"/>
    <property type="match status" value="1"/>
</dbReference>
<dbReference type="Gene3D" id="3.10.105.10">
    <property type="entry name" value="Dipeptide-binding Protein, Domain 3"/>
    <property type="match status" value="1"/>
</dbReference>
<proteinExistence type="inferred from homology"/>
<dbReference type="GO" id="GO:1904680">
    <property type="term" value="F:peptide transmembrane transporter activity"/>
    <property type="evidence" value="ECO:0007669"/>
    <property type="project" value="TreeGrafter"/>
</dbReference>
<gene>
    <name evidence="7" type="ORF">CS538_14715</name>
</gene>
<dbReference type="AlphaFoldDB" id="A0A2G7HDI1"/>
<dbReference type="PROSITE" id="PS01040">
    <property type="entry name" value="SBP_BACTERIAL_5"/>
    <property type="match status" value="1"/>
</dbReference>
<comment type="caution">
    <text evidence="7">The sequence shown here is derived from an EMBL/GenBank/DDBJ whole genome shotgun (WGS) entry which is preliminary data.</text>
</comment>
<dbReference type="PROSITE" id="PS50111">
    <property type="entry name" value="CHEMOTAXIS_TRANSDUC_2"/>
    <property type="match status" value="1"/>
</dbReference>